<feature type="transmembrane region" description="Helical" evidence="1">
    <location>
        <begin position="20"/>
        <end position="46"/>
    </location>
</feature>
<keyword evidence="1" id="KW-0472">Membrane</keyword>
<keyword evidence="1" id="KW-1133">Transmembrane helix</keyword>
<keyword evidence="1 2" id="KW-0812">Transmembrane</keyword>
<reference evidence="2" key="1">
    <citation type="submission" date="2022-10" db="EMBL/GenBank/DDBJ databases">
        <title>Adaptive evolution leads to modifications in subtelomeric GC content in a zoonotic Cryptosporidium species.</title>
        <authorList>
            <person name="Li J."/>
            <person name="Feng Y."/>
            <person name="Xiao L."/>
        </authorList>
    </citation>
    <scope>NUCLEOTIDE SEQUENCE</scope>
    <source>
        <strain evidence="2">33844</strain>
    </source>
</reference>
<organism evidence="2">
    <name type="scientific">Cryptosporidium canis</name>
    <dbReference type="NCBI Taxonomy" id="195482"/>
    <lineage>
        <taxon>Eukaryota</taxon>
        <taxon>Sar</taxon>
        <taxon>Alveolata</taxon>
        <taxon>Apicomplexa</taxon>
        <taxon>Conoidasida</taxon>
        <taxon>Coccidia</taxon>
        <taxon>Eucoccidiorida</taxon>
        <taxon>Eimeriorina</taxon>
        <taxon>Cryptosporidiidae</taxon>
        <taxon>Cryptosporidium</taxon>
    </lineage>
</organism>
<feature type="transmembrane region" description="Helical" evidence="1">
    <location>
        <begin position="67"/>
        <end position="89"/>
    </location>
</feature>
<feature type="transmembrane region" description="Helical" evidence="1">
    <location>
        <begin position="305"/>
        <end position="323"/>
    </location>
</feature>
<dbReference type="AlphaFoldDB" id="A0A9D5HZL4"/>
<evidence type="ECO:0000313" key="2">
    <source>
        <dbReference type="EMBL" id="KAJ1611458.1"/>
    </source>
</evidence>
<dbReference type="EMBL" id="JAPCXC010000015">
    <property type="protein sequence ID" value="KAJ1611458.1"/>
    <property type="molecule type" value="Genomic_DNA"/>
</dbReference>
<comment type="caution">
    <text evidence="2">The sequence shown here is derived from an EMBL/GenBank/DDBJ whole genome shotgun (WGS) entry which is preliminary data.</text>
</comment>
<gene>
    <name evidence="2" type="ORF">OJ253_871</name>
</gene>
<feature type="transmembrane region" description="Helical" evidence="1">
    <location>
        <begin position="343"/>
        <end position="362"/>
    </location>
</feature>
<evidence type="ECO:0000256" key="1">
    <source>
        <dbReference type="SAM" id="Phobius"/>
    </source>
</evidence>
<proteinExistence type="predicted"/>
<feature type="transmembrane region" description="Helical" evidence="1">
    <location>
        <begin position="175"/>
        <end position="193"/>
    </location>
</feature>
<dbReference type="Proteomes" id="UP001067231">
    <property type="component" value="Unassembled WGS sequence"/>
</dbReference>
<accession>A0A9D5HZL4</accession>
<sequence>MEHQTLQSPRDVSFAGYPSIIGVVSNVVLALIYLVIGTLSILQYLAALDSSACENVFETNGTKVRPYFLNVFSIGIVSRLVYIIIFLVINLVPKLIVSELLNKLHILRVFDFLISMVFLASYSIVIALWSSTLTEAEDSKFPTTTLLNIAMYIAGSGMLFVTILASRWASSITNLLYILFGLIHLTFSYLWIYKGHSLLSQIKKRQNMHLDLQRGLISKNACNIDSSSNPDAAVSCVKQVGAAECPSYGILCSDRIPIAQQCQPSNVATTGLTSSRSNNMPPFGLFMYNRVYFASIRQLKRKIKILILVCPASMLVSSLYWMLRGLRVISSNSSAPINTTWNALYIFLVETIPAMALMYGFWSNKGSLLGSKVFKNYNKDTMEDNFRCYTQIN</sequence>
<dbReference type="OrthoDB" id="342552at2759"/>
<feature type="transmembrane region" description="Helical" evidence="1">
    <location>
        <begin position="109"/>
        <end position="129"/>
    </location>
</feature>
<protein>
    <submittedName>
        <fullName evidence="2">Transmembrane domain-containing protein</fullName>
    </submittedName>
</protein>
<feature type="transmembrane region" description="Helical" evidence="1">
    <location>
        <begin position="149"/>
        <end position="169"/>
    </location>
</feature>
<name>A0A9D5HZL4_9CRYT</name>